<dbReference type="PRINTS" id="PR00502">
    <property type="entry name" value="NUDIXFAMILY"/>
</dbReference>
<dbReference type="PROSITE" id="PS00893">
    <property type="entry name" value="NUDIX_BOX"/>
    <property type="match status" value="1"/>
</dbReference>
<dbReference type="CDD" id="cd18873">
    <property type="entry name" value="NUDIX_NadM_like"/>
    <property type="match status" value="1"/>
</dbReference>
<dbReference type="InterPro" id="IPR015797">
    <property type="entry name" value="NUDIX_hydrolase-like_dom_sf"/>
</dbReference>
<evidence type="ECO:0000256" key="2">
    <source>
        <dbReference type="ARBA" id="ARBA00022801"/>
    </source>
</evidence>
<protein>
    <submittedName>
        <fullName evidence="5">Hydrolase, NUDIX family, putative</fullName>
    </submittedName>
</protein>
<dbReference type="GO" id="GO:0016787">
    <property type="term" value="F:hydrolase activity"/>
    <property type="evidence" value="ECO:0007669"/>
    <property type="project" value="UniProtKB-KW"/>
</dbReference>
<dbReference type="Gene3D" id="3.90.79.10">
    <property type="entry name" value="Nucleoside Triphosphate Pyrophosphohydrolase"/>
    <property type="match status" value="1"/>
</dbReference>
<dbReference type="InterPro" id="IPR020084">
    <property type="entry name" value="NUDIX_hydrolase_CS"/>
</dbReference>
<feature type="domain" description="Nudix hydrolase" evidence="4">
    <location>
        <begin position="3"/>
        <end position="133"/>
    </location>
</feature>
<dbReference type="AlphaFoldDB" id="B4W2G3"/>
<dbReference type="EMBL" id="DS989871">
    <property type="protein sequence ID" value="EDX71619.1"/>
    <property type="molecule type" value="Genomic_DNA"/>
</dbReference>
<dbReference type="eggNOG" id="COG1051">
    <property type="taxonomic scope" value="Bacteria"/>
</dbReference>
<evidence type="ECO:0000259" key="4">
    <source>
        <dbReference type="PROSITE" id="PS51462"/>
    </source>
</evidence>
<proteinExistence type="inferred from homology"/>
<dbReference type="SUPFAM" id="SSF55811">
    <property type="entry name" value="Nudix"/>
    <property type="match status" value="1"/>
</dbReference>
<keyword evidence="2 3" id="KW-0378">Hydrolase</keyword>
<dbReference type="STRING" id="118168.MC7420_5244"/>
<dbReference type="Pfam" id="PF00293">
    <property type="entry name" value="NUDIX"/>
    <property type="match status" value="1"/>
</dbReference>
<accession>B4W2G3</accession>
<dbReference type="HOGENOM" id="CLU_037162_20_3_3"/>
<sequence length="142" mass="16459">MTYRNPVPTVDIIVELIDRPSRPIILIERKNPPLGWAIPGGFVDYGESVETAAVREAKEEIGLQVELIEQFHVYSAPDRDPRKHTLSIVFLATGTGEPQAADDAKNLNIFNLWEIPTNLCFDHDQILRDYRRYRHYQVRPRY</sequence>
<dbReference type="PANTHER" id="PTHR43736">
    <property type="entry name" value="ADP-RIBOSE PYROPHOSPHATASE"/>
    <property type="match status" value="1"/>
</dbReference>
<name>B4W2G3_9CYAN</name>
<reference evidence="5 6" key="1">
    <citation type="submission" date="2008-07" db="EMBL/GenBank/DDBJ databases">
        <authorList>
            <person name="Tandeau de Marsac N."/>
            <person name="Ferriera S."/>
            <person name="Johnson J."/>
            <person name="Kravitz S."/>
            <person name="Beeson K."/>
            <person name="Sutton G."/>
            <person name="Rogers Y.-H."/>
            <person name="Friedman R."/>
            <person name="Frazier M."/>
            <person name="Venter J.C."/>
        </authorList>
    </citation>
    <scope>NUCLEOTIDE SEQUENCE [LARGE SCALE GENOMIC DNA]</scope>
    <source>
        <strain evidence="5 6">PCC 7420</strain>
    </source>
</reference>
<dbReference type="PROSITE" id="PS51462">
    <property type="entry name" value="NUDIX"/>
    <property type="match status" value="1"/>
</dbReference>
<dbReference type="PANTHER" id="PTHR43736:SF1">
    <property type="entry name" value="DIHYDRONEOPTERIN TRIPHOSPHATE DIPHOSPHATASE"/>
    <property type="match status" value="1"/>
</dbReference>
<evidence type="ECO:0000313" key="5">
    <source>
        <dbReference type="EMBL" id="EDX71619.1"/>
    </source>
</evidence>
<evidence type="ECO:0000256" key="1">
    <source>
        <dbReference type="ARBA" id="ARBA00005582"/>
    </source>
</evidence>
<dbReference type="Proteomes" id="UP000003835">
    <property type="component" value="Unassembled WGS sequence"/>
</dbReference>
<dbReference type="InterPro" id="IPR000086">
    <property type="entry name" value="NUDIX_hydrolase_dom"/>
</dbReference>
<keyword evidence="6" id="KW-1185">Reference proteome</keyword>
<comment type="similarity">
    <text evidence="1 3">Belongs to the Nudix hydrolase family.</text>
</comment>
<dbReference type="InterPro" id="IPR020476">
    <property type="entry name" value="Nudix_hydrolase"/>
</dbReference>
<evidence type="ECO:0000256" key="3">
    <source>
        <dbReference type="RuleBase" id="RU003476"/>
    </source>
</evidence>
<gene>
    <name evidence="5" type="ORF">MC7420_5244</name>
</gene>
<dbReference type="OrthoDB" id="9787476at2"/>
<dbReference type="RefSeq" id="WP_006105561.1">
    <property type="nucleotide sequence ID" value="NZ_DS989871.1"/>
</dbReference>
<evidence type="ECO:0000313" key="6">
    <source>
        <dbReference type="Proteomes" id="UP000003835"/>
    </source>
</evidence>
<organism evidence="5 6">
    <name type="scientific">Coleofasciculus chthonoplastes PCC 7420</name>
    <dbReference type="NCBI Taxonomy" id="118168"/>
    <lineage>
        <taxon>Bacteria</taxon>
        <taxon>Bacillati</taxon>
        <taxon>Cyanobacteriota</taxon>
        <taxon>Cyanophyceae</taxon>
        <taxon>Coleofasciculales</taxon>
        <taxon>Coleofasciculaceae</taxon>
        <taxon>Coleofasciculus</taxon>
    </lineage>
</organism>